<sequence>MNYFVSNKPWSVSHDHEDHILKYLNFLMMSLSRDAPNLGGEFMDKEKGHATTGHLKVVDSDILREGKKVPLANVEVWIMETENSGSDGPVVILGLGVGGFQI</sequence>
<keyword evidence="2" id="KW-1185">Reference proteome</keyword>
<evidence type="ECO:0000313" key="2">
    <source>
        <dbReference type="Proteomes" id="UP000499080"/>
    </source>
</evidence>
<name>A0A4Y2GX28_ARAVE</name>
<comment type="caution">
    <text evidence="1">The sequence shown here is derived from an EMBL/GenBank/DDBJ whole genome shotgun (WGS) entry which is preliminary data.</text>
</comment>
<proteinExistence type="predicted"/>
<dbReference type="EMBL" id="BGPR01001603">
    <property type="protein sequence ID" value="GBM57697.1"/>
    <property type="molecule type" value="Genomic_DNA"/>
</dbReference>
<dbReference type="AlphaFoldDB" id="A0A4Y2GX28"/>
<protein>
    <submittedName>
        <fullName evidence="1">Uncharacterized protein</fullName>
    </submittedName>
</protein>
<gene>
    <name evidence="1" type="ORF">AVEN_222545_1</name>
</gene>
<accession>A0A4Y2GX28</accession>
<evidence type="ECO:0000313" key="1">
    <source>
        <dbReference type="EMBL" id="GBM57697.1"/>
    </source>
</evidence>
<organism evidence="1 2">
    <name type="scientific">Araneus ventricosus</name>
    <name type="common">Orbweaver spider</name>
    <name type="synonym">Epeira ventricosa</name>
    <dbReference type="NCBI Taxonomy" id="182803"/>
    <lineage>
        <taxon>Eukaryota</taxon>
        <taxon>Metazoa</taxon>
        <taxon>Ecdysozoa</taxon>
        <taxon>Arthropoda</taxon>
        <taxon>Chelicerata</taxon>
        <taxon>Arachnida</taxon>
        <taxon>Araneae</taxon>
        <taxon>Araneomorphae</taxon>
        <taxon>Entelegynae</taxon>
        <taxon>Araneoidea</taxon>
        <taxon>Araneidae</taxon>
        <taxon>Araneus</taxon>
    </lineage>
</organism>
<dbReference type="Proteomes" id="UP000499080">
    <property type="component" value="Unassembled WGS sequence"/>
</dbReference>
<reference evidence="1 2" key="1">
    <citation type="journal article" date="2019" name="Sci. Rep.">
        <title>Orb-weaving spider Araneus ventricosus genome elucidates the spidroin gene catalogue.</title>
        <authorList>
            <person name="Kono N."/>
            <person name="Nakamura H."/>
            <person name="Ohtoshi R."/>
            <person name="Moran D.A.P."/>
            <person name="Shinohara A."/>
            <person name="Yoshida Y."/>
            <person name="Fujiwara M."/>
            <person name="Mori M."/>
            <person name="Tomita M."/>
            <person name="Arakawa K."/>
        </authorList>
    </citation>
    <scope>NUCLEOTIDE SEQUENCE [LARGE SCALE GENOMIC DNA]</scope>
</reference>